<dbReference type="RefSeq" id="WP_377495962.1">
    <property type="nucleotide sequence ID" value="NZ_JBHMDO010000026.1"/>
</dbReference>
<evidence type="ECO:0000313" key="1">
    <source>
        <dbReference type="EMBL" id="MFB9327546.1"/>
    </source>
</evidence>
<name>A0ABV5KQR4_9BACL</name>
<sequence length="401" mass="43624">MKNQESWVNFAFLLLIPLLILAGYKASLDPGRAASPPGASVSPRLSAFIGAGPGAALAAPAAVTASGAAPAAQTVLPPPSEPIDTSAGVAEARLEPIALYIQTGTYAQAGDSPQRDAVATLEQLSDNRYRLHAAVRQFGRDASVLDAEFTVEGQTAVFIDEAFRELSLTFNDDSLSIEYPANAFGEPEADLRGIYYLRSAPSDESPFLRALYDSIQLSGTLRQGEAVIHTYLLDSNERLLLLDWRHGEDDAETGIPALVRYHPATGQFTPIPWDNVLETLRLWDANEAMIYEITHRAYADRYREVLAIRSGLGKPQDAPLSEQESFYIATGERGVTRTDRARTEPEAAGSRYIQEVDSSDEATVLVHLYEIAGDGQESHTATVDWLEIDRHTGRVSGMFDA</sequence>
<proteinExistence type="predicted"/>
<reference evidence="1 2" key="1">
    <citation type="submission" date="2024-09" db="EMBL/GenBank/DDBJ databases">
        <authorList>
            <person name="Sun Q."/>
            <person name="Mori K."/>
        </authorList>
    </citation>
    <scope>NUCLEOTIDE SEQUENCE [LARGE SCALE GENOMIC DNA]</scope>
    <source>
        <strain evidence="1 2">TISTR 2452</strain>
    </source>
</reference>
<comment type="caution">
    <text evidence="1">The sequence shown here is derived from an EMBL/GenBank/DDBJ whole genome shotgun (WGS) entry which is preliminary data.</text>
</comment>
<evidence type="ECO:0008006" key="3">
    <source>
        <dbReference type="Google" id="ProtNLM"/>
    </source>
</evidence>
<dbReference type="Proteomes" id="UP001589747">
    <property type="component" value="Unassembled WGS sequence"/>
</dbReference>
<keyword evidence="2" id="KW-1185">Reference proteome</keyword>
<gene>
    <name evidence="1" type="ORF">ACFFSY_16570</name>
</gene>
<accession>A0ABV5KQR4</accession>
<protein>
    <recommendedName>
        <fullName evidence="3">Regulatory protein YycH domain-containing protein</fullName>
    </recommendedName>
</protein>
<organism evidence="1 2">
    <name type="scientific">Paenibacillus aurantiacus</name>
    <dbReference type="NCBI Taxonomy" id="1936118"/>
    <lineage>
        <taxon>Bacteria</taxon>
        <taxon>Bacillati</taxon>
        <taxon>Bacillota</taxon>
        <taxon>Bacilli</taxon>
        <taxon>Bacillales</taxon>
        <taxon>Paenibacillaceae</taxon>
        <taxon>Paenibacillus</taxon>
    </lineage>
</organism>
<dbReference type="EMBL" id="JBHMDO010000026">
    <property type="protein sequence ID" value="MFB9327546.1"/>
    <property type="molecule type" value="Genomic_DNA"/>
</dbReference>
<evidence type="ECO:0000313" key="2">
    <source>
        <dbReference type="Proteomes" id="UP001589747"/>
    </source>
</evidence>